<reference evidence="10 11" key="1">
    <citation type="submission" date="2016-06" db="EMBL/GenBank/DDBJ databases">
        <title>Evolution of pathogenesis and genome organization in the Tremellales.</title>
        <authorList>
            <person name="Cuomo C."/>
            <person name="Litvintseva A."/>
            <person name="Heitman J."/>
            <person name="Chen Y."/>
            <person name="Sun S."/>
            <person name="Springer D."/>
            <person name="Dromer F."/>
            <person name="Young S."/>
            <person name="Zeng Q."/>
            <person name="Chapman S."/>
            <person name="Gujja S."/>
            <person name="Saif S."/>
            <person name="Birren B."/>
        </authorList>
    </citation>
    <scope>NUCLEOTIDE SEQUENCE [LARGE SCALE GENOMIC DNA]</scope>
    <source>
        <strain evidence="10 11">ATCC 28783</strain>
    </source>
</reference>
<evidence type="ECO:0000256" key="6">
    <source>
        <dbReference type="ARBA" id="ARBA00023136"/>
    </source>
</evidence>
<evidence type="ECO:0000256" key="1">
    <source>
        <dbReference type="ARBA" id="ARBA00004477"/>
    </source>
</evidence>
<feature type="chain" id="PRO_5044234271" description="Ribophorin II C-terminal domain-containing protein" evidence="8">
    <location>
        <begin position="22"/>
        <end position="288"/>
    </location>
</feature>
<evidence type="ECO:0000256" key="7">
    <source>
        <dbReference type="SAM" id="Phobius"/>
    </source>
</evidence>
<evidence type="ECO:0000256" key="5">
    <source>
        <dbReference type="ARBA" id="ARBA00022989"/>
    </source>
</evidence>
<dbReference type="EMBL" id="SDIL01000111">
    <property type="protein sequence ID" value="RXK36053.1"/>
    <property type="molecule type" value="Genomic_DNA"/>
</dbReference>
<dbReference type="InParanoid" id="A0A4Q1BG74"/>
<evidence type="ECO:0000256" key="3">
    <source>
        <dbReference type="ARBA" id="ARBA00022729"/>
    </source>
</evidence>
<feature type="transmembrane region" description="Helical" evidence="7">
    <location>
        <begin position="229"/>
        <end position="249"/>
    </location>
</feature>
<dbReference type="VEuPathDB" id="FungiDB:TREMEDRAFT_38929"/>
<organism evidence="10 11">
    <name type="scientific">Tremella mesenterica</name>
    <name type="common">Jelly fungus</name>
    <dbReference type="NCBI Taxonomy" id="5217"/>
    <lineage>
        <taxon>Eukaryota</taxon>
        <taxon>Fungi</taxon>
        <taxon>Dikarya</taxon>
        <taxon>Basidiomycota</taxon>
        <taxon>Agaricomycotina</taxon>
        <taxon>Tremellomycetes</taxon>
        <taxon>Tremellales</taxon>
        <taxon>Tremellaceae</taxon>
        <taxon>Tremella</taxon>
    </lineage>
</organism>
<dbReference type="Pfam" id="PF25147">
    <property type="entry name" value="Ribophorin_II_C"/>
    <property type="match status" value="1"/>
</dbReference>
<dbReference type="OrthoDB" id="432292at2759"/>
<comment type="caution">
    <text evidence="10">The sequence shown here is derived from an EMBL/GenBank/DDBJ whole genome shotgun (WGS) entry which is preliminary data.</text>
</comment>
<dbReference type="InterPro" id="IPR056790">
    <property type="entry name" value="Ribophorin_II_C"/>
</dbReference>
<dbReference type="AlphaFoldDB" id="A0A4Q1BG74"/>
<keyword evidence="2 7" id="KW-0812">Transmembrane</keyword>
<dbReference type="PANTHER" id="PTHR12640">
    <property type="entry name" value="RIBOPHORIN II"/>
    <property type="match status" value="1"/>
</dbReference>
<keyword evidence="11" id="KW-1185">Reference proteome</keyword>
<evidence type="ECO:0000259" key="9">
    <source>
        <dbReference type="Pfam" id="PF25147"/>
    </source>
</evidence>
<dbReference type="Proteomes" id="UP000289152">
    <property type="component" value="Unassembled WGS sequence"/>
</dbReference>
<keyword evidence="3 8" id="KW-0732">Signal</keyword>
<comment type="subcellular location">
    <subcellularLocation>
        <location evidence="1">Endoplasmic reticulum membrane</location>
        <topology evidence="1">Multi-pass membrane protein</topology>
    </subcellularLocation>
</comment>
<accession>A0A4Q1BG74</accession>
<dbReference type="GO" id="GO:0008250">
    <property type="term" value="C:oligosaccharyltransferase complex"/>
    <property type="evidence" value="ECO:0007669"/>
    <property type="project" value="InterPro"/>
</dbReference>
<keyword evidence="5 7" id="KW-1133">Transmembrane helix</keyword>
<dbReference type="UniPathway" id="UPA00378"/>
<protein>
    <recommendedName>
        <fullName evidence="9">Ribophorin II C-terminal domain-containing protein</fullName>
    </recommendedName>
</protein>
<evidence type="ECO:0000256" key="4">
    <source>
        <dbReference type="ARBA" id="ARBA00022824"/>
    </source>
</evidence>
<proteinExistence type="predicted"/>
<feature type="domain" description="Ribophorin II C-terminal" evidence="9">
    <location>
        <begin position="183"/>
        <end position="281"/>
    </location>
</feature>
<feature type="signal peptide" evidence="8">
    <location>
        <begin position="1"/>
        <end position="21"/>
    </location>
</feature>
<evidence type="ECO:0000256" key="2">
    <source>
        <dbReference type="ARBA" id="ARBA00022692"/>
    </source>
</evidence>
<keyword evidence="6 7" id="KW-0472">Membrane</keyword>
<name>A0A4Q1BG74_TREME</name>
<evidence type="ECO:0000256" key="8">
    <source>
        <dbReference type="SAM" id="SignalP"/>
    </source>
</evidence>
<sequence>MRTARAFHCLVLALSACLIDARSSLGVKNAKVVLSSPDGLDDATYSLKQPEPLPSPIALTETSTFKLTFTVVDLTGSSVFPKQAHLLFEGIEDVTLPVSVKPNGRASFTLNTSKPPSALFPTHGNFSLTLLLSKPSYDPFAYPIGHISIPPAILKPVPRSRHDLPPRAGEPAFKAQEELFHTFQPEEKTVSWIWSVLGTGVTLSPWVVLLGLVRPFSPASTWLSPPTSVWPFLLCLTAIEVLTATYWVGLKIYQFLPYLLGMSLLAGYTGKVALGSLRQRRLQAGGKS</sequence>
<evidence type="ECO:0000313" key="10">
    <source>
        <dbReference type="EMBL" id="RXK36053.1"/>
    </source>
</evidence>
<dbReference type="GO" id="GO:0006487">
    <property type="term" value="P:protein N-linked glycosylation"/>
    <property type="evidence" value="ECO:0007669"/>
    <property type="project" value="TreeGrafter"/>
</dbReference>
<dbReference type="PROSITE" id="PS51257">
    <property type="entry name" value="PROKAR_LIPOPROTEIN"/>
    <property type="match status" value="1"/>
</dbReference>
<feature type="transmembrane region" description="Helical" evidence="7">
    <location>
        <begin position="192"/>
        <end position="217"/>
    </location>
</feature>
<evidence type="ECO:0000313" key="11">
    <source>
        <dbReference type="Proteomes" id="UP000289152"/>
    </source>
</evidence>
<dbReference type="InterPro" id="IPR008814">
    <property type="entry name" value="Swp1"/>
</dbReference>
<dbReference type="FunCoup" id="A0A4Q1BG74">
    <property type="interactions" value="44"/>
</dbReference>
<keyword evidence="4" id="KW-0256">Endoplasmic reticulum</keyword>
<feature type="transmembrane region" description="Helical" evidence="7">
    <location>
        <begin position="255"/>
        <end position="274"/>
    </location>
</feature>
<gene>
    <name evidence="10" type="ORF">M231_06701</name>
</gene>
<dbReference type="STRING" id="5217.A0A4Q1BG74"/>
<dbReference type="PANTHER" id="PTHR12640:SF0">
    <property type="entry name" value="DOLICHYL-DIPHOSPHOOLIGOSACCHARIDE--PROTEIN GLYCOSYLTRANSFERASE SUBUNIT 2"/>
    <property type="match status" value="1"/>
</dbReference>